<name>A0A382E9E0_9ZZZZ</name>
<proteinExistence type="predicted"/>
<accession>A0A382E9E0</accession>
<protein>
    <submittedName>
        <fullName evidence="1">Uncharacterized protein</fullName>
    </submittedName>
</protein>
<reference evidence="1" key="1">
    <citation type="submission" date="2018-05" db="EMBL/GenBank/DDBJ databases">
        <authorList>
            <person name="Lanie J.A."/>
            <person name="Ng W.-L."/>
            <person name="Kazmierczak K.M."/>
            <person name="Andrzejewski T.M."/>
            <person name="Davidsen T.M."/>
            <person name="Wayne K.J."/>
            <person name="Tettelin H."/>
            <person name="Glass J.I."/>
            <person name="Rusch D."/>
            <person name="Podicherti R."/>
            <person name="Tsui H.-C.T."/>
            <person name="Winkler M.E."/>
        </authorList>
    </citation>
    <scope>NUCLEOTIDE SEQUENCE</scope>
</reference>
<dbReference type="EMBL" id="UINC01043084">
    <property type="protein sequence ID" value="SVB46611.1"/>
    <property type="molecule type" value="Genomic_DNA"/>
</dbReference>
<dbReference type="AlphaFoldDB" id="A0A382E9E0"/>
<organism evidence="1">
    <name type="scientific">marine metagenome</name>
    <dbReference type="NCBI Taxonomy" id="408172"/>
    <lineage>
        <taxon>unclassified sequences</taxon>
        <taxon>metagenomes</taxon>
        <taxon>ecological metagenomes</taxon>
    </lineage>
</organism>
<sequence length="31" mass="3872">MKIFQNIYHYVDRLLTKNDHPAMLRFYEKSV</sequence>
<gene>
    <name evidence="1" type="ORF">METZ01_LOCUS199465</name>
</gene>
<evidence type="ECO:0000313" key="1">
    <source>
        <dbReference type="EMBL" id="SVB46611.1"/>
    </source>
</evidence>